<sequence>MSFLLATFSNILTVKLQGLNHLLGHSGSSSLAVEKLPVVDYEPIDCSITDIDRNLLSKGQQYFLDISNAVTLGNCPEDLANRYPGPLFHSRWLTATNRVLRLYISSSDPSGNLTEIIGSILKLYMPVWFAIKKEQIFY</sequence>
<comment type="caution">
    <text evidence="1">The sequence shown here is derived from an EMBL/GenBank/DDBJ whole genome shotgun (WGS) entry which is preliminary data.</text>
</comment>
<gene>
    <name evidence="1" type="ORF">AVEN_156043_1</name>
</gene>
<protein>
    <submittedName>
        <fullName evidence="1">Uncharacterized protein</fullName>
    </submittedName>
</protein>
<dbReference type="PANTHER" id="PTHR46409">
    <property type="entry name" value="HTH PSQ-TYPE DOMAIN-CONTAINING PROTEIN"/>
    <property type="match status" value="1"/>
</dbReference>
<dbReference type="AlphaFoldDB" id="A0A4Y2PDD2"/>
<name>A0A4Y2PDD2_ARAVE</name>
<reference evidence="1 2" key="1">
    <citation type="journal article" date="2019" name="Sci. Rep.">
        <title>Orb-weaving spider Araneus ventricosus genome elucidates the spidroin gene catalogue.</title>
        <authorList>
            <person name="Kono N."/>
            <person name="Nakamura H."/>
            <person name="Ohtoshi R."/>
            <person name="Moran D.A.P."/>
            <person name="Shinohara A."/>
            <person name="Yoshida Y."/>
            <person name="Fujiwara M."/>
            <person name="Mori M."/>
            <person name="Tomita M."/>
            <person name="Arakawa K."/>
        </authorList>
    </citation>
    <scope>NUCLEOTIDE SEQUENCE [LARGE SCALE GENOMIC DNA]</scope>
</reference>
<evidence type="ECO:0000313" key="1">
    <source>
        <dbReference type="EMBL" id="GBN49221.1"/>
    </source>
</evidence>
<dbReference type="PANTHER" id="PTHR46409:SF1">
    <property type="entry name" value="HTH PSQ-TYPE DOMAIN-CONTAINING PROTEIN"/>
    <property type="match status" value="1"/>
</dbReference>
<dbReference type="OrthoDB" id="6617942at2759"/>
<accession>A0A4Y2PDD2</accession>
<proteinExistence type="predicted"/>
<organism evidence="1 2">
    <name type="scientific">Araneus ventricosus</name>
    <name type="common">Orbweaver spider</name>
    <name type="synonym">Epeira ventricosa</name>
    <dbReference type="NCBI Taxonomy" id="182803"/>
    <lineage>
        <taxon>Eukaryota</taxon>
        <taxon>Metazoa</taxon>
        <taxon>Ecdysozoa</taxon>
        <taxon>Arthropoda</taxon>
        <taxon>Chelicerata</taxon>
        <taxon>Arachnida</taxon>
        <taxon>Araneae</taxon>
        <taxon>Araneomorphae</taxon>
        <taxon>Entelegynae</taxon>
        <taxon>Araneoidea</taxon>
        <taxon>Araneidae</taxon>
        <taxon>Araneus</taxon>
    </lineage>
</organism>
<dbReference type="EMBL" id="BGPR01132504">
    <property type="protein sequence ID" value="GBN49221.1"/>
    <property type="molecule type" value="Genomic_DNA"/>
</dbReference>
<dbReference type="Proteomes" id="UP000499080">
    <property type="component" value="Unassembled WGS sequence"/>
</dbReference>
<keyword evidence="2" id="KW-1185">Reference proteome</keyword>
<evidence type="ECO:0000313" key="2">
    <source>
        <dbReference type="Proteomes" id="UP000499080"/>
    </source>
</evidence>